<feature type="region of interest" description="Disordered" evidence="2">
    <location>
        <begin position="701"/>
        <end position="731"/>
    </location>
</feature>
<evidence type="ECO:0000259" key="3">
    <source>
        <dbReference type="Pfam" id="PF04002"/>
    </source>
</evidence>
<dbReference type="Gene3D" id="1.10.10.10">
    <property type="entry name" value="Winged helix-like DNA-binding domain superfamily/Winged helix DNA-binding domain"/>
    <property type="match status" value="1"/>
</dbReference>
<dbReference type="Pfam" id="PF18809">
    <property type="entry name" value="PBECR1"/>
    <property type="match status" value="1"/>
</dbReference>
<accession>A0A1G6NNB9</accession>
<gene>
    <name evidence="7" type="ORF">SAMN04487864_11523</name>
</gene>
<dbReference type="Pfam" id="PF04002">
    <property type="entry name" value="RadC"/>
    <property type="match status" value="1"/>
</dbReference>
<feature type="compositionally biased region" description="Basic and acidic residues" evidence="2">
    <location>
        <begin position="1037"/>
        <end position="1092"/>
    </location>
</feature>
<dbReference type="OrthoDB" id="9803716at2"/>
<dbReference type="EMBL" id="FMYW01000015">
    <property type="protein sequence ID" value="SDC69492.1"/>
    <property type="molecule type" value="Genomic_DNA"/>
</dbReference>
<dbReference type="InterPro" id="IPR020891">
    <property type="entry name" value="UPF0758_CS"/>
</dbReference>
<dbReference type="Pfam" id="PF18796">
    <property type="entry name" value="LPD1"/>
    <property type="match status" value="1"/>
</dbReference>
<feature type="domain" description="Phage-Barnase-EndoU-ColicinE5/D-RelE-like nuclease" evidence="5">
    <location>
        <begin position="1306"/>
        <end position="1402"/>
    </location>
</feature>
<keyword evidence="8" id="KW-1185">Reference proteome</keyword>
<evidence type="ECO:0000313" key="7">
    <source>
        <dbReference type="EMBL" id="SDC69492.1"/>
    </source>
</evidence>
<feature type="domain" description="Large polyvalent protein associated" evidence="6">
    <location>
        <begin position="3860"/>
        <end position="4039"/>
    </location>
</feature>
<feature type="domain" description="Large polyvalent protein-associated" evidence="4">
    <location>
        <begin position="2066"/>
        <end position="2140"/>
    </location>
</feature>
<dbReference type="Gene3D" id="3.40.140.10">
    <property type="entry name" value="Cytidine Deaminase, domain 2"/>
    <property type="match status" value="1"/>
</dbReference>
<protein>
    <submittedName>
        <fullName evidence="7">RadC-like JAB domain-containing protein</fullName>
    </submittedName>
</protein>
<dbReference type="Pfam" id="PF18857">
    <property type="entry name" value="LPD38"/>
    <property type="match status" value="1"/>
</dbReference>
<keyword evidence="1" id="KW-0175">Coiled coil</keyword>
<dbReference type="InterPro" id="IPR041047">
    <property type="entry name" value="LPD1"/>
</dbReference>
<feature type="coiled-coil region" evidence="1">
    <location>
        <begin position="836"/>
        <end position="863"/>
    </location>
</feature>
<feature type="region of interest" description="Disordered" evidence="2">
    <location>
        <begin position="889"/>
        <end position="924"/>
    </location>
</feature>
<feature type="region of interest" description="Disordered" evidence="2">
    <location>
        <begin position="965"/>
        <end position="1092"/>
    </location>
</feature>
<sequence>MSIYEDIDKEFQNFISDKKPKPVGLLSNGSASDNSTGYDAMEKEMAEMGYRKMSKPTILDNGLTRGVAGGIISSIANDANFVSGLLGTDGKIGSAIQKMATPFARERDYSYEEMTGHPLEYASDLQNGLLFDIGSGIGSSGESMAETIPITAAASAAASRIKKALPENATAPLTGALALATGMAQGLPGAKYVLGTKAGQKLSPAAAKLVTARMLEGVPESIKEAGGKWYDVTHDEEGNLISDVDMDNARRQMLQTAALNIPATVLPDVLSGKLEQKLIEGTAKTVAGKVAKGASALLLGGAKEGTQGGMQNQIQENVDGSDITLDKLEKILNPLQWSEESKKSFIQEGAGGAAMSGASVGGGKILNRVANKYAERQIAKNVRNMGEGQDGTVDNISSEPAEMLSDDEQQIVNGIRNVNDIDGNNPPPPPGTAAAAEEMMQRNGTPSFEFTRGTRWVLNNDSVNVDNLQDITKAGVGDIATAFMEMTGQPLIITSGTDGAGALHMDGTYSHGTGYKIDVSGNGLDDPDLRHAFIEYCESKGITVLDEYEHPSPNSTGGHLDLEFHGYNGAGSVDDYSAPVNQVMPDIEAEPASSAEAGMMASDLTGQSFLEDDNGPLFADKTEKAKRDSQLENLSTEELQYMMNDEERAEYEQEAAKIAQAASASTPSGIPANIENTMQQQRNAALDILRRRKVGTAIPVNRSNNISYPTHRQRQATAQTRNTATPYSRQSQDNLRTRVAGMDDASLTEAYRNAKDIPTRQIVVDELQKRIDNANNAARQTGAQQEAPITPMPPKQEEQQPVMAATRIARSGQGSAQQETHTYDREVGAYLVNQFADEYQGNMDGLRQAISNAKERTNREQATGNITKGEADKRIAALNSFFFRVQGELNRRGEDNNNRAQAKPQGQAKSAQAKQAAPQVQPHQPVMQPVAQQNGLNQPTRQDVLDRAKEAGIKPDNLNSLLEAARGARNGDEEATRRFNRYQPEVKQALNDILDGNVGENRNTNAQQNKPEQVKSAQNQNEERSNENGKTQLPKPETGENRNQDQHTESGQVEQKKDADSKTAEKQSENVKQEEPKPKKAEPPANETREEKAERLINEAFTDEDELDMAMSCFFDNMENPLQALREKRKALQEQFDELVQNAYNALARTLPKDKNGKPTGAGVNLVRKSDDSGYIRESQNPLWYQNDYKNGEKTPYSKKNMMNTALEMVLGERKDMSDQDALAEYDASNRELRPMFEENQRMYDNIETLNAIEPKMQEIQKELDKGNNTTKTDENKKAVSVETNIANGKKALERVIETHEDVENAMYREDVGDIDFVWGNEGTKEKDYENGYGIAKIIKKHGKEDAMKIPSVIATGNVVKRSENRMTIDSADDTGMRVIIRFDWDGKRRNWLLTGYTKNKSQSSPVTDDRRVTDTASRTSSAAETTDFPANTIPQNQQERKGEGKESAADNYQQAVEWMQKNNGGSVTGLRLALNISREDAVNLINRMTKDGIISDGNIDERRDYLGNEKAESEKSEAAPSELKEIMDKGEPEAENLIQPEEVPETMRKNSTAPQSKIEDFGQKIGGARKDMYVNLEPGEKTARPKSEKKADDGLKDRPWLRDYDIKQGEDGKWILTHKPSEEARKRATTVSSWISGIYGQIKKRPVETKTYDTREEAEHHAAIDALSEKHRVFKCSNGEFEISRRIGGQKDYHWFALKTGFKTEKEALTYMALHPVEVLQIRTSFGEADLPKPNLKGWNDARTGKAPQRLKADQNATADMFTNTFGFRGVQFGNWENQIERQSVMNAAYEGLLDLADIIGVDPKIISLNGELGLAFGARGQGLSGAVAHYEPRYTIINLTKMKGAGALAHEWLHALDHYLMIKGGIISNKRRADGLLLAKNFNEHASDSDFQLKSSNLSDALKQAFLKVKNTAFYKEVIETKDETDALKWEQQARDRLDKELSDIRNYLAKERKYSSKKKPATEEQLKRFDELATKLAAADEKREWDGNYMMHVYPTMRKLSDLFKEVTGRGLLKKNPGDDFKRLNYAISNLIVRRETLADAQAKTEFTKLVPSEYSRNNTTIDRGRSTEYWTKPTEMLARAFSSFVEDSAEAKGYTTDFLSYGSDNRLLLFGKPFPEGEERKAINQAFREFFKVVQTEIEHTKKETGEIKFSVRAAAKEQAADNTRYQAAYHGSPHVFDTFSLAHVGSGEGAQIHGWGLYFALDEKVAQSYRDHLSTPSVTINGDRYIRDENEWYLDSDDNDVSYELSSPEGKALEVLQYANWDKAKALDIMRKFFADRKDSIAFLENNDIEKAKSGSVFEVDIPENDVLLDEQKKLKDQPKDVAASIKKLHDDIKEKGNFRFRDKESLLETLENPESTGKDIYALLADSLRNDILASKLLNKYGIKGIAYNGGKDGRCFVVFDDKAIQIMQRYEAAVRAHSAEIQRSVDSIISEVKDAYPGAKDLKVDGNKITFTMPNGVNLTVNIKDQIILNAKDEAKARMSHRLTDENTGIVVEGYVRKLDNESMMVLSQESSEGTAYHEAFHTVRDWCLTEKENADLEKYYGKKAKKQGIDVEEAIADGYRDWKLARAKGKGTLFGKLYKKIMDFIDTAKAIFKGMYDVHKIYEKIESGDIWNRDAQGRFTKISNTENNNFKPASVIMEEAKELYNTAAKKFSSITDKVVSERVKEAIQQTLDFGEGFEEILERASGKAIQQSLFGEENAEPANNVRGNTGRIPHQRNSKEIGFSLTRDLINNGFADLTGKPVKDVKQLAEIAQVLRHPGYEKMHYVYVRNGNVTFHETTTAMLPNVSNVMLEGEDHVSFGKRLTNNLIQSGADTVYLIHNHPSGNIKPSQEDMNYTQFHADALRKSPIKFGGHVILDTTECSIISENGMVYKHNIPEKAQIHYADNPDKPHILLNKQIDSTNALMDISKKLADQSTTTVFFADNRNVIRSIVQLPEEFTKMKLDRMNRYLRWLTRRSYARCAFIVTGDRNAYAAMLPLFHQGDSVVDIVLTGARQTAGQAFDRANAYEGYKFFGIDGNTKLATKVLEPTTEYETAGTREGASLMPKQEYSSADTSLNQIPSVFKRVQWQQGTTNIDIGGGRFNTATDYMKEQGVNNIVFDPFNRDTEHNRNAFDKIKAKGDTVTVANVLNVIKEGEIRDNVILQAAKALKPDGTAYFGIYEGSGTGEGKATSKGWQNNRKTADYVAEVAKHFKDVSRKGNMIVAREPVIRAGEKATWSMDTNPENDVRYSIREKVNNAVNPPPVQYGSDDTEFGRVTQHIGGRQSENLVQKGLKAWRNLYKHLVDEDTHAHKVDEAIEERTGKKLDDNDSFYNNVRMAGNIAKGHAEWLIAGDEKHGETVKSRIKNETLKKQFNAKATLQNVIDTVADKVMNSKYGDFLEKHKMRDWTQVLETHLAAWRLKEMYNLHLENWRAEHEAWRKRREDALSRGETFREREPVYKPYKLPGNLTIQDINAAIKAAPPEVEQAAQLFYAFNKNNMILLADAGLISGENYQAMNAKYKRYCPLMRDFSDTAAADQFITSLSKGGDSVANVSNPLKRISEEGSKRNLLSPLSSAIKATAVYCDRAERNKVGQMAVELAEKHKLDDLIWRVPGSAADAKNCIFTVMKDGKKQAYQCLQELYEPIVGYNEDASNMVLNAMAIPARMLRLGATISPTFAIRNMIRDTFFAGIASKNGFVPVWDTIRGGMALRNNPELRAQFEAMGVGMYTFYGNEINAGKKLGDLKFKDPETLFDYVKGIIKNPFTGTYKALEDFSSFSEQATRMGEFQLAIKNGKSLEEAARDARNLTIDFSRHGSLGKHVNRIIPFFNACVQGTDMMVRLLHKDFPGTMMKLTKYIILPSIALWAMNRDKDWWKELDPEMKNSAWFFETPQGIVRMPKPQEAGILFGSGVEAILDQATQRDPDAMKNWAKAFLDAIKPNVVPTVFLPLLENTANFSYFRMSPIVSRRNENLPGEQQYSNGTSELSKMLGASAVAHAYNKGGYSPSKIDNFIRGYTGTMGMILWQAAGEGVRKAQGKENNSPAKNWQEMPFAREFFANDYNLNRSLNEFYEMATAAQAQHNGYGRKGHPTAAVQAVTKARNKIADERKEIQKITDSKRITPERKQELIKMKRDKINRIATATLNRYRDKF</sequence>
<feature type="compositionally biased region" description="Polar residues" evidence="2">
    <location>
        <begin position="1000"/>
        <end position="1020"/>
    </location>
</feature>
<dbReference type="PROSITE" id="PS01302">
    <property type="entry name" value="UPF0758"/>
    <property type="match status" value="1"/>
</dbReference>
<dbReference type="RefSeq" id="WP_093730979.1">
    <property type="nucleotide sequence ID" value="NZ_FMYW01000015.1"/>
</dbReference>
<feature type="compositionally biased region" description="Low complexity" evidence="2">
    <location>
        <begin position="715"/>
        <end position="725"/>
    </location>
</feature>
<feature type="coiled-coil region" evidence="1">
    <location>
        <begin position="1115"/>
        <end position="1142"/>
    </location>
</feature>
<organism evidence="7 8">
    <name type="scientific">Succiniclasticum ruminis</name>
    <dbReference type="NCBI Taxonomy" id="40841"/>
    <lineage>
        <taxon>Bacteria</taxon>
        <taxon>Bacillati</taxon>
        <taxon>Bacillota</taxon>
        <taxon>Negativicutes</taxon>
        <taxon>Acidaminococcales</taxon>
        <taxon>Acidaminococcaceae</taxon>
        <taxon>Succiniclasticum</taxon>
    </lineage>
</organism>
<feature type="compositionally biased region" description="Low complexity" evidence="2">
    <location>
        <begin position="900"/>
        <end position="924"/>
    </location>
</feature>
<feature type="domain" description="RadC-like JAB" evidence="3">
    <location>
        <begin position="2811"/>
        <end position="2874"/>
    </location>
</feature>
<feature type="compositionally biased region" description="Polar residues" evidence="2">
    <location>
        <begin position="1429"/>
        <end position="1438"/>
    </location>
</feature>
<proteinExistence type="predicted"/>
<dbReference type="Proteomes" id="UP000198943">
    <property type="component" value="Unassembled WGS sequence"/>
</dbReference>
<dbReference type="InterPro" id="IPR036388">
    <property type="entry name" value="WH-like_DNA-bd_sf"/>
</dbReference>
<evidence type="ECO:0000256" key="1">
    <source>
        <dbReference type="SAM" id="Coils"/>
    </source>
</evidence>
<dbReference type="InterPro" id="IPR040561">
    <property type="entry name" value="LPD38"/>
</dbReference>
<reference evidence="8" key="1">
    <citation type="submission" date="2016-10" db="EMBL/GenBank/DDBJ databases">
        <authorList>
            <person name="Varghese N."/>
            <person name="Submissions S."/>
        </authorList>
    </citation>
    <scope>NUCLEOTIDE SEQUENCE [LARGE SCALE GENOMIC DNA]</scope>
    <source>
        <strain evidence="8">DSM 11005</strain>
    </source>
</reference>
<feature type="compositionally biased region" description="Low complexity" evidence="2">
    <location>
        <begin position="1415"/>
        <end position="1427"/>
    </location>
</feature>
<feature type="region of interest" description="Disordered" evidence="2">
    <location>
        <begin position="1399"/>
        <end position="1451"/>
    </location>
</feature>
<dbReference type="InterPro" id="IPR041092">
    <property type="entry name" value="PBECR1"/>
</dbReference>
<name>A0A1G6NNB9_9FIRM</name>
<evidence type="ECO:0000313" key="8">
    <source>
        <dbReference type="Proteomes" id="UP000198943"/>
    </source>
</evidence>
<dbReference type="InterPro" id="IPR025657">
    <property type="entry name" value="RadC_JAB"/>
</dbReference>
<evidence type="ECO:0000259" key="5">
    <source>
        <dbReference type="Pfam" id="PF18809"/>
    </source>
</evidence>
<evidence type="ECO:0000259" key="6">
    <source>
        <dbReference type="Pfam" id="PF18857"/>
    </source>
</evidence>
<evidence type="ECO:0000256" key="2">
    <source>
        <dbReference type="SAM" id="MobiDB-lite"/>
    </source>
</evidence>
<evidence type="ECO:0000259" key="4">
    <source>
        <dbReference type="Pfam" id="PF18796"/>
    </source>
</evidence>
<feature type="region of interest" description="Disordered" evidence="2">
    <location>
        <begin position="1151"/>
        <end position="1173"/>
    </location>
</feature>
<feature type="compositionally biased region" description="Basic and acidic residues" evidence="2">
    <location>
        <begin position="1439"/>
        <end position="1449"/>
    </location>
</feature>